<dbReference type="SUPFAM" id="SSF48056">
    <property type="entry name" value="Di-copper centre-containing domain"/>
    <property type="match status" value="1"/>
</dbReference>
<dbReference type="PROSITE" id="PS00497">
    <property type="entry name" value="TYROSINASE_1"/>
    <property type="match status" value="1"/>
</dbReference>
<dbReference type="Pfam" id="PF12142">
    <property type="entry name" value="PPO1_DWL"/>
    <property type="match status" value="1"/>
</dbReference>
<protein>
    <submittedName>
        <fullName evidence="9">Tyrosinase family protein</fullName>
    </submittedName>
</protein>
<dbReference type="InterPro" id="IPR002227">
    <property type="entry name" value="Tyrosinase_Cu-bd"/>
</dbReference>
<feature type="region of interest" description="Disordered" evidence="6">
    <location>
        <begin position="52"/>
        <end position="71"/>
    </location>
</feature>
<name>A0ABN3E814_9ACTN</name>
<evidence type="ECO:0000313" key="9">
    <source>
        <dbReference type="EMBL" id="GAA2250767.1"/>
    </source>
</evidence>
<evidence type="ECO:0000256" key="1">
    <source>
        <dbReference type="ARBA" id="ARBA00001973"/>
    </source>
</evidence>
<dbReference type="PANTHER" id="PTHR11474">
    <property type="entry name" value="TYROSINASE FAMILY MEMBER"/>
    <property type="match status" value="1"/>
</dbReference>
<comment type="similarity">
    <text evidence="2">Belongs to the tyrosinase family.</text>
</comment>
<dbReference type="InterPro" id="IPR022739">
    <property type="entry name" value="Polyphenol_oxidase_cen"/>
</dbReference>
<keyword evidence="5" id="KW-0186">Copper</keyword>
<dbReference type="Pfam" id="PF00264">
    <property type="entry name" value="Tyrosinase"/>
    <property type="match status" value="1"/>
</dbReference>
<evidence type="ECO:0000256" key="6">
    <source>
        <dbReference type="SAM" id="MobiDB-lite"/>
    </source>
</evidence>
<comment type="cofactor">
    <cofactor evidence="1">
        <name>Cu(2+)</name>
        <dbReference type="ChEBI" id="CHEBI:29036"/>
    </cofactor>
</comment>
<dbReference type="Gene3D" id="1.10.1280.10">
    <property type="entry name" value="Di-copper center containing domain from catechol oxidase"/>
    <property type="match status" value="1"/>
</dbReference>
<dbReference type="EMBL" id="BAAATR010000015">
    <property type="protein sequence ID" value="GAA2250767.1"/>
    <property type="molecule type" value="Genomic_DNA"/>
</dbReference>
<sequence>MTNSVRIRRDVTKMKAGPSGWDVNSDIFWYAHAVGVMMNDYDEDPRSWRWQANIHGSGSPDPDSPPPKPNPDWNHCPHGGWFFLPWHRGYLYYFEDIVRSVVKKLGGPENWALPYWNYTRVANHDPLNDASKEFRKLPEAFRTPKIPHYALGVEVDNPLYDMIKRNSTANQGFGVAWELVNPTDAMRSLRYPGVRPDHFGSKDTGAELPHDKGDFGCLESVPHNKIHLFVGGWMGVFISPRDPIFWLHHANIDRIWPAWLAKGGGRKNPETEDWLLKPFTFWDRTAKKQTISAKSMLDTEKQLGYKYEDLEVWEDPVKAERKAVVLVAANPGPTGQVLGTAGGGELGPEPVTVPVQPETSATRALSSMAEAESARNGQRVVLTIRDVRADESPGTTFRVLLGADQDREADLAPDSPYFVGHLDFFGAIGGDIHHHGGRGFDFSFDVTDQLRALREQGLWDGTSVPSVVLAPVPLEAPPELAAALTVPPPGSRPRYGSVVLTNE</sequence>
<evidence type="ECO:0000259" key="7">
    <source>
        <dbReference type="PROSITE" id="PS00497"/>
    </source>
</evidence>
<dbReference type="Pfam" id="PF25271">
    <property type="entry name" value="DUF7868"/>
    <property type="match status" value="1"/>
</dbReference>
<keyword evidence="3" id="KW-0479">Metal-binding</keyword>
<comment type="caution">
    <text evidence="9">The sequence shown here is derived from an EMBL/GenBank/DDBJ whole genome shotgun (WGS) entry which is preliminary data.</text>
</comment>
<evidence type="ECO:0000256" key="2">
    <source>
        <dbReference type="ARBA" id="ARBA00009928"/>
    </source>
</evidence>
<organism evidence="9 10">
    <name type="scientific">Kitasatospora cystarginea</name>
    <dbReference type="NCBI Taxonomy" id="58350"/>
    <lineage>
        <taxon>Bacteria</taxon>
        <taxon>Bacillati</taxon>
        <taxon>Actinomycetota</taxon>
        <taxon>Actinomycetes</taxon>
        <taxon>Kitasatosporales</taxon>
        <taxon>Streptomycetaceae</taxon>
        <taxon>Kitasatospora</taxon>
    </lineage>
</organism>
<reference evidence="9 10" key="1">
    <citation type="journal article" date="2019" name="Int. J. Syst. Evol. Microbiol.">
        <title>The Global Catalogue of Microorganisms (GCM) 10K type strain sequencing project: providing services to taxonomists for standard genome sequencing and annotation.</title>
        <authorList>
            <consortium name="The Broad Institute Genomics Platform"/>
            <consortium name="The Broad Institute Genome Sequencing Center for Infectious Disease"/>
            <person name="Wu L."/>
            <person name="Ma J."/>
        </authorList>
    </citation>
    <scope>NUCLEOTIDE SEQUENCE [LARGE SCALE GENOMIC DNA]</scope>
    <source>
        <strain evidence="9 10">JCM 7356</strain>
    </source>
</reference>
<evidence type="ECO:0000313" key="10">
    <source>
        <dbReference type="Proteomes" id="UP001500305"/>
    </source>
</evidence>
<dbReference type="PROSITE" id="PS00498">
    <property type="entry name" value="TYROSINASE_2"/>
    <property type="match status" value="1"/>
</dbReference>
<feature type="domain" description="Tyrosinase copper-binding" evidence="7">
    <location>
        <begin position="78"/>
        <end position="95"/>
    </location>
</feature>
<dbReference type="PRINTS" id="PR00092">
    <property type="entry name" value="TYROSINASE"/>
</dbReference>
<dbReference type="RefSeq" id="WP_344637525.1">
    <property type="nucleotide sequence ID" value="NZ_BAAATR010000015.1"/>
</dbReference>
<gene>
    <name evidence="9" type="ORF">GCM10010430_37060</name>
</gene>
<dbReference type="InterPro" id="IPR008922">
    <property type="entry name" value="Di-copper_centre_dom_sf"/>
</dbReference>
<keyword evidence="4" id="KW-0560">Oxidoreductase</keyword>
<evidence type="ECO:0000256" key="5">
    <source>
        <dbReference type="ARBA" id="ARBA00023008"/>
    </source>
</evidence>
<feature type="domain" description="Tyrosinase copper-binding" evidence="8">
    <location>
        <begin position="242"/>
        <end position="253"/>
    </location>
</feature>
<dbReference type="PANTHER" id="PTHR11474:SF76">
    <property type="entry name" value="SHKT DOMAIN-CONTAINING PROTEIN"/>
    <property type="match status" value="1"/>
</dbReference>
<evidence type="ECO:0000256" key="4">
    <source>
        <dbReference type="ARBA" id="ARBA00023002"/>
    </source>
</evidence>
<evidence type="ECO:0000259" key="8">
    <source>
        <dbReference type="PROSITE" id="PS00498"/>
    </source>
</evidence>
<dbReference type="Proteomes" id="UP001500305">
    <property type="component" value="Unassembled WGS sequence"/>
</dbReference>
<dbReference type="InterPro" id="IPR057190">
    <property type="entry name" value="DUF7868"/>
</dbReference>
<proteinExistence type="inferred from homology"/>
<evidence type="ECO:0000256" key="3">
    <source>
        <dbReference type="ARBA" id="ARBA00022723"/>
    </source>
</evidence>
<dbReference type="InterPro" id="IPR050316">
    <property type="entry name" value="Tyrosinase/Hemocyanin"/>
</dbReference>
<keyword evidence="10" id="KW-1185">Reference proteome</keyword>
<accession>A0ABN3E814</accession>